<proteinExistence type="predicted"/>
<gene>
    <name evidence="2" type="ORF">BBBF_1400</name>
</gene>
<accession>A0ABN5UXQ7</accession>
<reference evidence="3" key="2">
    <citation type="journal article" date="2015" name="J. Biotechnol.">
        <title>Complete genome sequence of Bifidobacterium bifidum JCM 1255(T) isolated from feces of a breast-fed infant.</title>
        <authorList>
            <person name="Morita H."/>
            <person name="Toh H."/>
            <person name="Oshima K."/>
            <person name="Nakano A."/>
            <person name="Shindo C."/>
            <person name="Komiya K."/>
            <person name="Arakawa K."/>
            <person name="Suda W."/>
            <person name="Honda K."/>
            <person name="Hattori M."/>
        </authorList>
    </citation>
    <scope>NUCLEOTIDE SEQUENCE [LARGE SCALE GENOMIC DNA]</scope>
    <source>
        <strain evidence="3">JCM 1255</strain>
    </source>
</reference>
<feature type="compositionally biased region" description="Polar residues" evidence="1">
    <location>
        <begin position="1"/>
        <end position="14"/>
    </location>
</feature>
<feature type="region of interest" description="Disordered" evidence="1">
    <location>
        <begin position="1"/>
        <end position="43"/>
    </location>
</feature>
<keyword evidence="3" id="KW-1185">Reference proteome</keyword>
<name>A0ABN5UXQ7_BIFBI</name>
<sequence length="53" mass="5533">MVTFRHNSLSTTKPITYAASDGVSTISAPPPQDAGPDAARRGGFAITMLSGRR</sequence>
<dbReference type="EMBL" id="AP012323">
    <property type="protein sequence ID" value="BAQ98607.1"/>
    <property type="molecule type" value="Genomic_DNA"/>
</dbReference>
<evidence type="ECO:0000313" key="2">
    <source>
        <dbReference type="EMBL" id="BAQ98607.1"/>
    </source>
</evidence>
<evidence type="ECO:0000256" key="1">
    <source>
        <dbReference type="SAM" id="MobiDB-lite"/>
    </source>
</evidence>
<organism evidence="2 3">
    <name type="scientific">Bifidobacterium bifidum ATCC 29521 = JCM 1255 = DSM 20456</name>
    <dbReference type="NCBI Taxonomy" id="500634"/>
    <lineage>
        <taxon>Bacteria</taxon>
        <taxon>Bacillati</taxon>
        <taxon>Actinomycetota</taxon>
        <taxon>Actinomycetes</taxon>
        <taxon>Bifidobacteriales</taxon>
        <taxon>Bifidobacteriaceae</taxon>
        <taxon>Bifidobacterium</taxon>
    </lineage>
</organism>
<evidence type="ECO:0000313" key="3">
    <source>
        <dbReference type="Proteomes" id="UP000035063"/>
    </source>
</evidence>
<reference evidence="2 3" key="1">
    <citation type="submission" date="2012-02" db="EMBL/GenBank/DDBJ databases">
        <title>Complete genome sequence of Bifidobacterium bifidum JCM 1255.</title>
        <authorList>
            <person name="Toh H."/>
            <person name="Oshima K."/>
            <person name="Morita H."/>
            <person name="Hattori M."/>
        </authorList>
    </citation>
    <scope>NUCLEOTIDE SEQUENCE [LARGE SCALE GENOMIC DNA]</scope>
    <source>
        <strain evidence="2 3">JCM 1255</strain>
    </source>
</reference>
<dbReference type="Proteomes" id="UP000035063">
    <property type="component" value="Chromosome"/>
</dbReference>
<protein>
    <submittedName>
        <fullName evidence="2">Uncharacterized protein</fullName>
    </submittedName>
</protein>